<sequence>MTGADEDSLDLASVLGTLADPLSTLRKIKTRPASSRAPKSSEGAFAIDRSSLVSAAEEGEMMKMVPHPGCNLHL</sequence>
<reference evidence="2" key="1">
    <citation type="submission" date="2016-06" db="EMBL/GenBank/DDBJ databases">
        <title>Parallel loss of symbiosis genes in relatives of nitrogen-fixing non-legume Parasponia.</title>
        <authorList>
            <person name="Van Velzen R."/>
            <person name="Holmer R."/>
            <person name="Bu F."/>
            <person name="Rutten L."/>
            <person name="Van Zeijl A."/>
            <person name="Liu W."/>
            <person name="Santuari L."/>
            <person name="Cao Q."/>
            <person name="Sharma T."/>
            <person name="Shen D."/>
            <person name="Roswanjaya Y."/>
            <person name="Wardhani T."/>
            <person name="Kalhor M.S."/>
            <person name="Jansen J."/>
            <person name="Van den Hoogen J."/>
            <person name="Gungor B."/>
            <person name="Hartog M."/>
            <person name="Hontelez J."/>
            <person name="Verver J."/>
            <person name="Yang W.-C."/>
            <person name="Schijlen E."/>
            <person name="Repin R."/>
            <person name="Schilthuizen M."/>
            <person name="Schranz E."/>
            <person name="Heidstra R."/>
            <person name="Miyata K."/>
            <person name="Fedorova E."/>
            <person name="Kohlen W."/>
            <person name="Bisseling T."/>
            <person name="Smit S."/>
            <person name="Geurts R."/>
        </authorList>
    </citation>
    <scope>NUCLEOTIDE SEQUENCE [LARGE SCALE GENOMIC DNA]</scope>
    <source>
        <strain evidence="2">cv. RG33-2</strain>
    </source>
</reference>
<protein>
    <submittedName>
        <fullName evidence="1">Uncharacterized protein</fullName>
    </submittedName>
</protein>
<comment type="caution">
    <text evidence="1">The sequence shown here is derived from an EMBL/GenBank/DDBJ whole genome shotgun (WGS) entry which is preliminary data.</text>
</comment>
<evidence type="ECO:0000313" key="2">
    <source>
        <dbReference type="Proteomes" id="UP000237000"/>
    </source>
</evidence>
<evidence type="ECO:0000313" key="1">
    <source>
        <dbReference type="EMBL" id="PON88524.1"/>
    </source>
</evidence>
<dbReference type="OrthoDB" id="10290421at2759"/>
<dbReference type="Proteomes" id="UP000237000">
    <property type="component" value="Unassembled WGS sequence"/>
</dbReference>
<gene>
    <name evidence="1" type="ORF">TorRG33x02_157380</name>
</gene>
<organism evidence="1 2">
    <name type="scientific">Trema orientale</name>
    <name type="common">Charcoal tree</name>
    <name type="synonym">Celtis orientalis</name>
    <dbReference type="NCBI Taxonomy" id="63057"/>
    <lineage>
        <taxon>Eukaryota</taxon>
        <taxon>Viridiplantae</taxon>
        <taxon>Streptophyta</taxon>
        <taxon>Embryophyta</taxon>
        <taxon>Tracheophyta</taxon>
        <taxon>Spermatophyta</taxon>
        <taxon>Magnoliopsida</taxon>
        <taxon>eudicotyledons</taxon>
        <taxon>Gunneridae</taxon>
        <taxon>Pentapetalae</taxon>
        <taxon>rosids</taxon>
        <taxon>fabids</taxon>
        <taxon>Rosales</taxon>
        <taxon>Cannabaceae</taxon>
        <taxon>Trema</taxon>
    </lineage>
</organism>
<accession>A0A2P5ESK7</accession>
<keyword evidence="2" id="KW-1185">Reference proteome</keyword>
<dbReference type="InParanoid" id="A0A2P5ESK7"/>
<dbReference type="EMBL" id="JXTC01000105">
    <property type="protein sequence ID" value="PON88524.1"/>
    <property type="molecule type" value="Genomic_DNA"/>
</dbReference>
<name>A0A2P5ESK7_TREOI</name>
<dbReference type="AlphaFoldDB" id="A0A2P5ESK7"/>
<proteinExistence type="predicted"/>